<dbReference type="Proteomes" id="UP001224682">
    <property type="component" value="Unassembled WGS sequence"/>
</dbReference>
<dbReference type="CDD" id="cd06529">
    <property type="entry name" value="S24_LexA-like"/>
    <property type="match status" value="1"/>
</dbReference>
<dbReference type="Gene3D" id="2.10.109.10">
    <property type="entry name" value="Umud Fragment, subunit A"/>
    <property type="match status" value="1"/>
</dbReference>
<reference evidence="2 3" key="1">
    <citation type="submission" date="2023-07" db="EMBL/GenBank/DDBJ databases">
        <title>Genomic Encyclopedia of Type Strains, Phase IV (KMG-IV): sequencing the most valuable type-strain genomes for metagenomic binning, comparative biology and taxonomic classification.</title>
        <authorList>
            <person name="Goeker M."/>
        </authorList>
    </citation>
    <scope>NUCLEOTIDE SEQUENCE [LARGE SCALE GENOMIC DNA]</scope>
    <source>
        <strain evidence="2 3">DSM 2457</strain>
    </source>
</reference>
<dbReference type="SUPFAM" id="SSF51306">
    <property type="entry name" value="LexA/Signal peptidase"/>
    <property type="match status" value="1"/>
</dbReference>
<dbReference type="InterPro" id="IPR015927">
    <property type="entry name" value="Peptidase_S24_S26A/B/C"/>
</dbReference>
<gene>
    <name evidence="2" type="ORF">J2S75_002867</name>
</gene>
<evidence type="ECO:0000313" key="2">
    <source>
        <dbReference type="EMBL" id="MDQ0303833.1"/>
    </source>
</evidence>
<sequence>MQEKSVAKSERHTVAILSYASRMFAQWVKAALEHADMSGAELARHLTERLGRSIDRAAVQKMQMVEGTGKTKPRAVAADEMIAISEITGYPAPQGSNYSVNVVGYVGAGSEVHPFDDHEMGAGLETIDTDFPVKPGTVAVIVRGDSMLPIFEDGDLIGYMADSADPTTLIGKTCVVRLADGRTFIKKLRRGSVDGLFTLVSANASDIEDVQIEWARRYRFRIPADEWRSSTK</sequence>
<evidence type="ECO:0000259" key="1">
    <source>
        <dbReference type="Pfam" id="PF00717"/>
    </source>
</evidence>
<keyword evidence="3" id="KW-1185">Reference proteome</keyword>
<comment type="caution">
    <text evidence="2">The sequence shown here is derived from an EMBL/GenBank/DDBJ whole genome shotgun (WGS) entry which is preliminary data.</text>
</comment>
<accession>A0ABU0BEW7</accession>
<evidence type="ECO:0000313" key="3">
    <source>
        <dbReference type="Proteomes" id="UP001224682"/>
    </source>
</evidence>
<dbReference type="InterPro" id="IPR036286">
    <property type="entry name" value="LexA/Signal_pep-like_sf"/>
</dbReference>
<feature type="domain" description="Peptidase S24/S26A/S26B/S26C" evidence="1">
    <location>
        <begin position="103"/>
        <end position="212"/>
    </location>
</feature>
<name>A0ABU0BEW7_9HYPH</name>
<dbReference type="RefSeq" id="WP_307020533.1">
    <property type="nucleotide sequence ID" value="NZ_JAUSUI010000005.1"/>
</dbReference>
<dbReference type="InterPro" id="IPR039418">
    <property type="entry name" value="LexA-like"/>
</dbReference>
<dbReference type="Pfam" id="PF00717">
    <property type="entry name" value="Peptidase_S24"/>
    <property type="match status" value="1"/>
</dbReference>
<organism evidence="2 3">
    <name type="scientific">Ancylobacter polymorphus</name>
    <dbReference type="NCBI Taxonomy" id="223390"/>
    <lineage>
        <taxon>Bacteria</taxon>
        <taxon>Pseudomonadati</taxon>
        <taxon>Pseudomonadota</taxon>
        <taxon>Alphaproteobacteria</taxon>
        <taxon>Hyphomicrobiales</taxon>
        <taxon>Xanthobacteraceae</taxon>
        <taxon>Ancylobacter</taxon>
    </lineage>
</organism>
<proteinExistence type="predicted"/>
<dbReference type="EMBL" id="JAUSUI010000005">
    <property type="protein sequence ID" value="MDQ0303833.1"/>
    <property type="molecule type" value="Genomic_DNA"/>
</dbReference>
<protein>
    <recommendedName>
        <fullName evidence="1">Peptidase S24/S26A/S26B/S26C domain-containing protein</fullName>
    </recommendedName>
</protein>